<dbReference type="Pfam" id="PF00392">
    <property type="entry name" value="GntR"/>
    <property type="match status" value="1"/>
</dbReference>
<dbReference type="STRING" id="661478.OP10G_2797"/>
<dbReference type="InterPro" id="IPR028082">
    <property type="entry name" value="Peripla_BP_I"/>
</dbReference>
<dbReference type="eggNOG" id="COG1609">
    <property type="taxonomic scope" value="Bacteria"/>
</dbReference>
<dbReference type="PROSITE" id="PS50949">
    <property type="entry name" value="HTH_GNTR"/>
    <property type="match status" value="1"/>
</dbReference>
<dbReference type="RefSeq" id="WP_025225293.1">
    <property type="nucleotide sequence ID" value="NZ_CP007139.1"/>
</dbReference>
<dbReference type="KEGG" id="fgi:OP10G_2797"/>
<dbReference type="eggNOG" id="COG2188">
    <property type="taxonomic scope" value="Bacteria"/>
</dbReference>
<dbReference type="CDD" id="cd06267">
    <property type="entry name" value="PBP1_LacI_sugar_binding-like"/>
    <property type="match status" value="1"/>
</dbReference>
<proteinExistence type="predicted"/>
<dbReference type="SMART" id="SM00345">
    <property type="entry name" value="HTH_GNTR"/>
    <property type="match status" value="1"/>
</dbReference>
<keyword evidence="3" id="KW-0804">Transcription</keyword>
<evidence type="ECO:0000259" key="4">
    <source>
        <dbReference type="PROSITE" id="PS50949"/>
    </source>
</evidence>
<dbReference type="SUPFAM" id="SSF53822">
    <property type="entry name" value="Periplasmic binding protein-like I"/>
    <property type="match status" value="1"/>
</dbReference>
<dbReference type="InterPro" id="IPR046335">
    <property type="entry name" value="LacI/GalR-like_sensor"/>
</dbReference>
<dbReference type="Proteomes" id="UP000027982">
    <property type="component" value="Chromosome"/>
</dbReference>
<dbReference type="PANTHER" id="PTHR30146:SF109">
    <property type="entry name" value="HTH-TYPE TRANSCRIPTIONAL REGULATOR GALS"/>
    <property type="match status" value="1"/>
</dbReference>
<dbReference type="InterPro" id="IPR036388">
    <property type="entry name" value="WH-like_DNA-bd_sf"/>
</dbReference>
<evidence type="ECO:0000256" key="3">
    <source>
        <dbReference type="ARBA" id="ARBA00023163"/>
    </source>
</evidence>
<dbReference type="PRINTS" id="PR00035">
    <property type="entry name" value="HTHGNTR"/>
</dbReference>
<evidence type="ECO:0000313" key="5">
    <source>
        <dbReference type="EMBL" id="AIE86165.1"/>
    </source>
</evidence>
<evidence type="ECO:0000256" key="2">
    <source>
        <dbReference type="ARBA" id="ARBA00023125"/>
    </source>
</evidence>
<accession>A0A068NTT5</accession>
<keyword evidence="1" id="KW-0805">Transcription regulation</keyword>
<dbReference type="Gene3D" id="1.10.10.10">
    <property type="entry name" value="Winged helix-like DNA-binding domain superfamily/Winged helix DNA-binding domain"/>
    <property type="match status" value="1"/>
</dbReference>
<dbReference type="CDD" id="cd07377">
    <property type="entry name" value="WHTH_GntR"/>
    <property type="match status" value="1"/>
</dbReference>
<name>A0A068NTT5_FIMGI</name>
<dbReference type="AlphaFoldDB" id="A0A068NTT5"/>
<gene>
    <name evidence="5" type="ORF">OP10G_2797</name>
</gene>
<dbReference type="GO" id="GO:0000976">
    <property type="term" value="F:transcription cis-regulatory region binding"/>
    <property type="evidence" value="ECO:0007669"/>
    <property type="project" value="TreeGrafter"/>
</dbReference>
<dbReference type="InterPro" id="IPR036390">
    <property type="entry name" value="WH_DNA-bd_sf"/>
</dbReference>
<keyword evidence="2" id="KW-0238">DNA-binding</keyword>
<sequence length="399" mass="43698">MAEEPRDESGRGYQAIADELRDQIRAGLYLPGAFLPTERELQETFRVSRSTVRRALSALAESGWAEVKPKRGVAAKLGPAQEIGGNVAFIDHADVVNERLFFGLSRALQGTGLHLIHVDSRVFGVEGAMEYAADQGFVAAFVWSKVGFPDTERVRAVQRRLPLIALDHGLKGVSTDLITEDNFGGARTIANHLANQGRRRIAISGMMDMLEINHDRFSGFLSGLFDNGLTPRPRDFVFCMTSGYESPDTELLAKRLGDPDRPDAVFVLQDMLVPPVVEAIFAAGLRVPEDVAVASFGGETPIAIDDVGLTTVAIDWSEFAKECVRVLQSRLRTPLETFDRVVLTVSLVVRGSCGAPRDKWGTLPSFRADVASGPRWRPQSDQVHLRSDTIHSTPPLVPL</sequence>
<dbReference type="EMBL" id="CP007139">
    <property type="protein sequence ID" value="AIE86165.1"/>
    <property type="molecule type" value="Genomic_DNA"/>
</dbReference>
<dbReference type="SUPFAM" id="SSF46785">
    <property type="entry name" value="Winged helix' DNA-binding domain"/>
    <property type="match status" value="1"/>
</dbReference>
<dbReference type="InterPro" id="IPR000524">
    <property type="entry name" value="Tscrpt_reg_HTH_GntR"/>
</dbReference>
<dbReference type="GO" id="GO:0003700">
    <property type="term" value="F:DNA-binding transcription factor activity"/>
    <property type="evidence" value="ECO:0007669"/>
    <property type="project" value="InterPro"/>
</dbReference>
<dbReference type="HOGENOM" id="CLU_690288_0_0_0"/>
<keyword evidence="6" id="KW-1185">Reference proteome</keyword>
<feature type="domain" description="HTH gntR-type" evidence="4">
    <location>
        <begin position="10"/>
        <end position="78"/>
    </location>
</feature>
<dbReference type="PANTHER" id="PTHR30146">
    <property type="entry name" value="LACI-RELATED TRANSCRIPTIONAL REPRESSOR"/>
    <property type="match status" value="1"/>
</dbReference>
<dbReference type="Pfam" id="PF13377">
    <property type="entry name" value="Peripla_BP_3"/>
    <property type="match status" value="1"/>
</dbReference>
<evidence type="ECO:0000256" key="1">
    <source>
        <dbReference type="ARBA" id="ARBA00023015"/>
    </source>
</evidence>
<organism evidence="5 6">
    <name type="scientific">Fimbriimonas ginsengisoli Gsoil 348</name>
    <dbReference type="NCBI Taxonomy" id="661478"/>
    <lineage>
        <taxon>Bacteria</taxon>
        <taxon>Bacillati</taxon>
        <taxon>Armatimonadota</taxon>
        <taxon>Fimbriimonadia</taxon>
        <taxon>Fimbriimonadales</taxon>
        <taxon>Fimbriimonadaceae</taxon>
        <taxon>Fimbriimonas</taxon>
    </lineage>
</organism>
<dbReference type="OrthoDB" id="9799482at2"/>
<protein>
    <submittedName>
        <fullName evidence="5">Transcriptional regulator, GntR family with LacI sensor</fullName>
    </submittedName>
</protein>
<reference evidence="5 6" key="1">
    <citation type="journal article" date="2014" name="PLoS ONE">
        <title>The first complete genome sequence of the class fimbriimonadia in the phylum armatimonadetes.</title>
        <authorList>
            <person name="Hu Z.Y."/>
            <person name="Wang Y.Z."/>
            <person name="Im W.T."/>
            <person name="Wang S.Y."/>
            <person name="Zhao G.P."/>
            <person name="Zheng H.J."/>
            <person name="Quan Z.X."/>
        </authorList>
    </citation>
    <scope>NUCLEOTIDE SEQUENCE [LARGE SCALE GENOMIC DNA]</scope>
    <source>
        <strain evidence="5">Gsoil 348</strain>
    </source>
</reference>
<dbReference type="Gene3D" id="3.40.50.2300">
    <property type="match status" value="2"/>
</dbReference>
<evidence type="ECO:0000313" key="6">
    <source>
        <dbReference type="Proteomes" id="UP000027982"/>
    </source>
</evidence>